<dbReference type="PANTHER" id="PTHR39461">
    <property type="entry name" value="LEA DOMAIN PROTEIN (AFU_ORTHOLOGUE AFUA_8G04920)"/>
    <property type="match status" value="1"/>
</dbReference>
<feature type="region of interest" description="Disordered" evidence="1">
    <location>
        <begin position="140"/>
        <end position="289"/>
    </location>
</feature>
<dbReference type="eggNOG" id="ENOG502S06V">
    <property type="taxonomic scope" value="Eukaryota"/>
</dbReference>
<feature type="region of interest" description="Disordered" evidence="1">
    <location>
        <begin position="49"/>
        <end position="116"/>
    </location>
</feature>
<feature type="domain" description="DUF6987" evidence="2">
    <location>
        <begin position="728"/>
        <end position="925"/>
    </location>
</feature>
<feature type="compositionally biased region" description="Acidic residues" evidence="1">
    <location>
        <begin position="497"/>
        <end position="509"/>
    </location>
</feature>
<dbReference type="Pfam" id="PF22485">
    <property type="entry name" value="DUF6987"/>
    <property type="match status" value="1"/>
</dbReference>
<reference evidence="3" key="3">
    <citation type="submission" date="2010-09" db="EMBL/GenBank/DDBJ databases">
        <title>Annotation of Gaeumannomyces graminis var. tritici R3-111a-1.</title>
        <authorList>
            <consortium name="The Broad Institute Genome Sequencing Platform"/>
            <person name="Ma L.-J."/>
            <person name="Dead R."/>
            <person name="Young S.K."/>
            <person name="Zeng Q."/>
            <person name="Gargeya S."/>
            <person name="Fitzgerald M."/>
            <person name="Haas B."/>
            <person name="Abouelleil A."/>
            <person name="Alvarado L."/>
            <person name="Arachchi H.M."/>
            <person name="Berlin A."/>
            <person name="Brown A."/>
            <person name="Chapman S.B."/>
            <person name="Chen Z."/>
            <person name="Dunbar C."/>
            <person name="Freedman E."/>
            <person name="Gearin G."/>
            <person name="Gellesch M."/>
            <person name="Goldberg J."/>
            <person name="Griggs A."/>
            <person name="Gujja S."/>
            <person name="Heiman D."/>
            <person name="Howarth C."/>
            <person name="Larson L."/>
            <person name="Lui A."/>
            <person name="MacDonald P.J.P."/>
            <person name="Mehta T."/>
            <person name="Montmayeur A."/>
            <person name="Murphy C."/>
            <person name="Neiman D."/>
            <person name="Pearson M."/>
            <person name="Priest M."/>
            <person name="Roberts A."/>
            <person name="Saif S."/>
            <person name="Shea T."/>
            <person name="Shenoy N."/>
            <person name="Sisk P."/>
            <person name="Stolte C."/>
            <person name="Sykes S."/>
            <person name="Yandava C."/>
            <person name="Wortman J."/>
            <person name="Nusbaum C."/>
            <person name="Birren B."/>
        </authorList>
    </citation>
    <scope>NUCLEOTIDE SEQUENCE</scope>
    <source>
        <strain evidence="3">R3-111a-1</strain>
    </source>
</reference>
<organism evidence="3">
    <name type="scientific">Gaeumannomyces tritici (strain R3-111a-1)</name>
    <name type="common">Wheat and barley take-all root rot fungus</name>
    <name type="synonym">Gaeumannomyces graminis var. tritici</name>
    <dbReference type="NCBI Taxonomy" id="644352"/>
    <lineage>
        <taxon>Eukaryota</taxon>
        <taxon>Fungi</taxon>
        <taxon>Dikarya</taxon>
        <taxon>Ascomycota</taxon>
        <taxon>Pezizomycotina</taxon>
        <taxon>Sordariomycetes</taxon>
        <taxon>Sordariomycetidae</taxon>
        <taxon>Magnaporthales</taxon>
        <taxon>Magnaporthaceae</taxon>
        <taxon>Gaeumannomyces</taxon>
    </lineage>
</organism>
<evidence type="ECO:0000256" key="1">
    <source>
        <dbReference type="SAM" id="MobiDB-lite"/>
    </source>
</evidence>
<dbReference type="Proteomes" id="UP000006039">
    <property type="component" value="Unassembled WGS sequence"/>
</dbReference>
<dbReference type="EMBL" id="GL385397">
    <property type="protein sequence ID" value="EJT76071.1"/>
    <property type="molecule type" value="Genomic_DNA"/>
</dbReference>
<dbReference type="GeneID" id="20346453"/>
<dbReference type="VEuPathDB" id="FungiDB:GGTG_05995"/>
<dbReference type="AlphaFoldDB" id="J3NXI9"/>
<feature type="compositionally biased region" description="Basic and acidic residues" evidence="1">
    <location>
        <begin position="205"/>
        <end position="234"/>
    </location>
</feature>
<dbReference type="Pfam" id="PF12396">
    <property type="entry name" value="DUF3659"/>
    <property type="match status" value="5"/>
</dbReference>
<dbReference type="PANTHER" id="PTHR39461:SF1">
    <property type="entry name" value="LEA DOMAIN PROTEIN (AFU_ORTHOLOGUE AFUA_8G04920)"/>
    <property type="match status" value="1"/>
</dbReference>
<feature type="region of interest" description="Disordered" evidence="1">
    <location>
        <begin position="301"/>
        <end position="362"/>
    </location>
</feature>
<feature type="compositionally biased region" description="Basic and acidic residues" evidence="1">
    <location>
        <begin position="327"/>
        <end position="353"/>
    </location>
</feature>
<feature type="compositionally biased region" description="Basic and acidic residues" evidence="1">
    <location>
        <begin position="257"/>
        <end position="275"/>
    </location>
</feature>
<gene>
    <name evidence="4" type="primary">20346453</name>
    <name evidence="3" type="ORF">GGTG_05995</name>
</gene>
<feature type="compositionally biased region" description="Basic and acidic residues" evidence="1">
    <location>
        <begin position="306"/>
        <end position="317"/>
    </location>
</feature>
<dbReference type="EnsemblFungi" id="EJT76071">
    <property type="protein sequence ID" value="EJT76071"/>
    <property type="gene ID" value="GGTG_05995"/>
</dbReference>
<feature type="region of interest" description="Disordered" evidence="1">
    <location>
        <begin position="491"/>
        <end position="514"/>
    </location>
</feature>
<sequence length="947" mass="100276">MTREAFRLPDFTVTIRFPKIPNHRGLALAAKTVKCLCCCNLCNIRRRHHDSTKEEPQDDSSSMAEAAHSPAARSPWEKPRGVGAYPDGEDNYFRDSDPKRKQQQQQQRQGKDAAESMMTNGAGVAPSIAESDYKSAIPEESLDGDHYTTDGLNVPAEELSPEDAVDSKNESRAASAVGLDAKAPKGGDQKTEAGGAPPSRMGIKSGEDAEPKQRQAEDEAASKSGTKVDDKVQPDEAAQPDLQEVEPEPIAEGVEQAQEKPADAAKVDEEQERPADAAGMTGSTVKEGVSKVGSAVGSAVGAVGDDASKQGEEKVGEPEAQVGEAAEEAKDKLDETAQDAEAKLDGSAEKADETAEEATDQADYSILKGGKVNKGGNVVDGEGKVVGRIREGVLGHLVGKRVDETGAIWNDSGAVMGRAEPIPADELESMTKASGPFEAFPDAVVDAKGMVAFEGELVGKVVEGDAKKLRGFKVDPDGDILDRAGNVVGRAERWEEPEPEPVPEEEPEPEADRSVLAGKRVNKAGNVVDSSGTIYGRVVEGDAKRMVGRMCDKKGNVLSESGDVLGRAEVVAEGEREGSREGPFAELSGLTVTRDAKVVTPGGDVVGRLVRGDAKALAGRAVDEDGDVVDKNGNVLGSAERWEEPEVEKRSNPMAGRRVNREGNVVDQDGNLVGKLTTGELSVCSGKEIDADGDVVDGKGNTVGHVSLLADIPPEPAEEEESAEDKAKRELDEKDKELAKRMSIALTQVLDKIKPICDMITRKIEKADRTPKEELDEEELVREVRPLIEEGGKILQEANGVIRGLDPDGRIQANAKHKAATRDATPEEYHLADILKELTGTVSKCIDDAKKRLEGMPHAKKELNPLWGLLSEPLFQILAGVGLLLNGVLGLVGRLLSGLGLGGLVDSLLGGLGVKQILQSLGIGSLTDALTGKNQKKKSGGLLGLGG</sequence>
<reference evidence="4" key="5">
    <citation type="submission" date="2018-04" db="UniProtKB">
        <authorList>
            <consortium name="EnsemblFungi"/>
        </authorList>
    </citation>
    <scope>IDENTIFICATION</scope>
    <source>
        <strain evidence="4">R3-111a-1</strain>
    </source>
</reference>
<reference evidence="3" key="2">
    <citation type="submission" date="2010-07" db="EMBL/GenBank/DDBJ databases">
        <authorList>
            <consortium name="The Broad Institute Genome Sequencing Platform"/>
            <consortium name="Broad Institute Genome Sequencing Center for Infectious Disease"/>
            <person name="Ma L.-J."/>
            <person name="Dead R."/>
            <person name="Young S."/>
            <person name="Zeng Q."/>
            <person name="Koehrsen M."/>
            <person name="Alvarado L."/>
            <person name="Berlin A."/>
            <person name="Chapman S.B."/>
            <person name="Chen Z."/>
            <person name="Freedman E."/>
            <person name="Gellesch M."/>
            <person name="Goldberg J."/>
            <person name="Griggs A."/>
            <person name="Gujja S."/>
            <person name="Heilman E.R."/>
            <person name="Heiman D."/>
            <person name="Hepburn T."/>
            <person name="Howarth C."/>
            <person name="Jen D."/>
            <person name="Larson L."/>
            <person name="Mehta T."/>
            <person name="Neiman D."/>
            <person name="Pearson M."/>
            <person name="Roberts A."/>
            <person name="Saif S."/>
            <person name="Shea T."/>
            <person name="Shenoy N."/>
            <person name="Sisk P."/>
            <person name="Stolte C."/>
            <person name="Sykes S."/>
            <person name="Walk T."/>
            <person name="White J."/>
            <person name="Yandava C."/>
            <person name="Haas B."/>
            <person name="Nusbaum C."/>
            <person name="Birren B."/>
        </authorList>
    </citation>
    <scope>NUCLEOTIDE SEQUENCE</scope>
    <source>
        <strain evidence="3">R3-111a-1</strain>
    </source>
</reference>
<name>J3NXI9_GAET3</name>
<feature type="compositionally biased region" description="Basic and acidic residues" evidence="1">
    <location>
        <begin position="91"/>
        <end position="100"/>
    </location>
</feature>
<dbReference type="OrthoDB" id="3937590at2759"/>
<evidence type="ECO:0000313" key="4">
    <source>
        <dbReference type="EnsemblFungi" id="EJT76071"/>
    </source>
</evidence>
<dbReference type="InterPro" id="IPR054256">
    <property type="entry name" value="DUF6987"/>
</dbReference>
<evidence type="ECO:0000259" key="2">
    <source>
        <dbReference type="Pfam" id="PF22485"/>
    </source>
</evidence>
<evidence type="ECO:0000313" key="5">
    <source>
        <dbReference type="Proteomes" id="UP000006039"/>
    </source>
</evidence>
<dbReference type="InterPro" id="IPR022124">
    <property type="entry name" value="DUF3659"/>
</dbReference>
<reference evidence="5" key="1">
    <citation type="submission" date="2010-07" db="EMBL/GenBank/DDBJ databases">
        <title>The genome sequence of Gaeumannomyces graminis var. tritici strain R3-111a-1.</title>
        <authorList>
            <consortium name="The Broad Institute Genome Sequencing Platform"/>
            <person name="Ma L.-J."/>
            <person name="Dead R."/>
            <person name="Young S."/>
            <person name="Zeng Q."/>
            <person name="Koehrsen M."/>
            <person name="Alvarado L."/>
            <person name="Berlin A."/>
            <person name="Chapman S.B."/>
            <person name="Chen Z."/>
            <person name="Freedman E."/>
            <person name="Gellesch M."/>
            <person name="Goldberg J."/>
            <person name="Griggs A."/>
            <person name="Gujja S."/>
            <person name="Heilman E.R."/>
            <person name="Heiman D."/>
            <person name="Hepburn T."/>
            <person name="Howarth C."/>
            <person name="Jen D."/>
            <person name="Larson L."/>
            <person name="Mehta T."/>
            <person name="Neiman D."/>
            <person name="Pearson M."/>
            <person name="Roberts A."/>
            <person name="Saif S."/>
            <person name="Shea T."/>
            <person name="Shenoy N."/>
            <person name="Sisk P."/>
            <person name="Stolte C."/>
            <person name="Sykes S."/>
            <person name="Walk T."/>
            <person name="White J."/>
            <person name="Yandava C."/>
            <person name="Haas B."/>
            <person name="Nusbaum C."/>
            <person name="Birren B."/>
        </authorList>
    </citation>
    <scope>NUCLEOTIDE SEQUENCE [LARGE SCALE GENOMIC DNA]</scope>
    <source>
        <strain evidence="5">R3-111a-1</strain>
    </source>
</reference>
<dbReference type="HOGENOM" id="CLU_002822_1_1_1"/>
<accession>J3NXI9</accession>
<feature type="region of interest" description="Disordered" evidence="1">
    <location>
        <begin position="711"/>
        <end position="730"/>
    </location>
</feature>
<proteinExistence type="predicted"/>
<evidence type="ECO:0000313" key="3">
    <source>
        <dbReference type="EMBL" id="EJT76071.1"/>
    </source>
</evidence>
<reference evidence="4" key="4">
    <citation type="journal article" date="2015" name="G3 (Bethesda)">
        <title>Genome sequences of three phytopathogenic species of the Magnaporthaceae family of fungi.</title>
        <authorList>
            <person name="Okagaki L.H."/>
            <person name="Nunes C.C."/>
            <person name="Sailsbery J."/>
            <person name="Clay B."/>
            <person name="Brown D."/>
            <person name="John T."/>
            <person name="Oh Y."/>
            <person name="Young N."/>
            <person name="Fitzgerald M."/>
            <person name="Haas B.J."/>
            <person name="Zeng Q."/>
            <person name="Young S."/>
            <person name="Adiconis X."/>
            <person name="Fan L."/>
            <person name="Levin J.Z."/>
            <person name="Mitchell T.K."/>
            <person name="Okubara P.A."/>
            <person name="Farman M.L."/>
            <person name="Kohn L.M."/>
            <person name="Birren B."/>
            <person name="Ma L.-J."/>
            <person name="Dean R.A."/>
        </authorList>
    </citation>
    <scope>NUCLEOTIDE SEQUENCE</scope>
    <source>
        <strain evidence="4">R3-111a-1</strain>
    </source>
</reference>
<dbReference type="STRING" id="644352.J3NXI9"/>
<keyword evidence="5" id="KW-1185">Reference proteome</keyword>
<dbReference type="RefSeq" id="XP_009222071.1">
    <property type="nucleotide sequence ID" value="XM_009223807.1"/>
</dbReference>
<feature type="compositionally biased region" description="Basic and acidic residues" evidence="1">
    <location>
        <begin position="182"/>
        <end position="191"/>
    </location>
</feature>
<protein>
    <submittedName>
        <fullName evidence="3">Late embryogenesis abundant protein</fullName>
    </submittedName>
</protein>